<comment type="similarity">
    <text evidence="1 4">Belongs to the eukaryotic ribosomal protein P1/P2 family.</text>
</comment>
<sequence length="98" mass="10438">MEYVYAAMLLNSFGKEITEDSLKKVVSAVGVEPDEAQIKVVVSALKDVDIAKIIEEAKNTQVAQAPAAEEKKEAKKAEPKEEVKSADEAAAGLSSLFG</sequence>
<comment type="subunit">
    <text evidence="4">Part of the 50S ribosomal subunit. Homodimer, it forms part of the ribosomal stalk which helps the ribosome interact with GTP-bound translation factors. Forms a heptameric L10(L12)2(L12)2(L12)2 complex, where L10 forms an elongated spine to which the L12 dimers bind in a sequential fashion.</text>
</comment>
<proteinExistence type="inferred from homology"/>
<organism evidence="6 7">
    <name type="scientific">Candidatus Parvarchaeum acidophilus ARMAN-5</name>
    <dbReference type="NCBI Taxonomy" id="662762"/>
    <lineage>
        <taxon>Archaea</taxon>
        <taxon>Candidatus Parvarchaeota</taxon>
        <taxon>Candidatus Parvarchaeum</taxon>
    </lineage>
</organism>
<gene>
    <name evidence="4" type="primary">rpl12</name>
    <name evidence="6" type="ORF">BJBARM5_0439</name>
</gene>
<evidence type="ECO:0000256" key="4">
    <source>
        <dbReference type="HAMAP-Rule" id="MF_01478"/>
    </source>
</evidence>
<dbReference type="HAMAP" id="MF_01478">
    <property type="entry name" value="Ribosomal_L12_arch"/>
    <property type="match status" value="1"/>
</dbReference>
<dbReference type="Proteomes" id="UP000009376">
    <property type="component" value="Unassembled WGS sequence"/>
</dbReference>
<protein>
    <recommendedName>
        <fullName evidence="4">Large ribosomal subunit protein P1</fullName>
    </recommendedName>
</protein>
<dbReference type="EMBL" id="GG745552">
    <property type="protein sequence ID" value="EFD92848.1"/>
    <property type="molecule type" value="Genomic_DNA"/>
</dbReference>
<evidence type="ECO:0000256" key="1">
    <source>
        <dbReference type="ARBA" id="ARBA00005436"/>
    </source>
</evidence>
<dbReference type="Pfam" id="PF00428">
    <property type="entry name" value="Ribosomal_60s"/>
    <property type="match status" value="1"/>
</dbReference>
<dbReference type="GO" id="GO:0005840">
    <property type="term" value="C:ribosome"/>
    <property type="evidence" value="ECO:0007669"/>
    <property type="project" value="UniProtKB-KW"/>
</dbReference>
<keyword evidence="2 4" id="KW-0689">Ribosomal protein</keyword>
<dbReference type="GO" id="GO:1990904">
    <property type="term" value="C:ribonucleoprotein complex"/>
    <property type="evidence" value="ECO:0007669"/>
    <property type="project" value="UniProtKB-KW"/>
</dbReference>
<evidence type="ECO:0000256" key="5">
    <source>
        <dbReference type="SAM" id="MobiDB-lite"/>
    </source>
</evidence>
<dbReference type="Gene3D" id="1.10.10.1410">
    <property type="match status" value="1"/>
</dbReference>
<evidence type="ECO:0000256" key="3">
    <source>
        <dbReference type="ARBA" id="ARBA00023274"/>
    </source>
</evidence>
<dbReference type="FunFam" id="1.10.10.1410:FF:000002">
    <property type="entry name" value="60S acidic ribosomal protein P2"/>
    <property type="match status" value="1"/>
</dbReference>
<accession>D6GVC7</accession>
<evidence type="ECO:0000256" key="2">
    <source>
        <dbReference type="ARBA" id="ARBA00022980"/>
    </source>
</evidence>
<feature type="compositionally biased region" description="Basic and acidic residues" evidence="5">
    <location>
        <begin position="68"/>
        <end position="87"/>
    </location>
</feature>
<dbReference type="InterPro" id="IPR027534">
    <property type="entry name" value="Ribosomal_P1/P2"/>
</dbReference>
<dbReference type="AlphaFoldDB" id="D6GVC7"/>
<evidence type="ECO:0000313" key="7">
    <source>
        <dbReference type="Proteomes" id="UP000009376"/>
    </source>
</evidence>
<dbReference type="GO" id="GO:0003735">
    <property type="term" value="F:structural constituent of ribosome"/>
    <property type="evidence" value="ECO:0007669"/>
    <property type="project" value="InterPro"/>
</dbReference>
<feature type="region of interest" description="Disordered" evidence="5">
    <location>
        <begin position="62"/>
        <end position="98"/>
    </location>
</feature>
<dbReference type="InterPro" id="IPR038716">
    <property type="entry name" value="P1/P2_N_sf"/>
</dbReference>
<name>D6GVC7_PARA5</name>
<dbReference type="GO" id="GO:0006414">
    <property type="term" value="P:translational elongation"/>
    <property type="evidence" value="ECO:0007669"/>
    <property type="project" value="InterPro"/>
</dbReference>
<comment type="function">
    <text evidence="4">Forms part of the ribosomal stalk, playing a central role in the interaction of the ribosome with GTP-bound translation factors.</text>
</comment>
<reference evidence="6 7" key="1">
    <citation type="journal article" date="2010" name="Proc. Natl. Acad. Sci. U.S.A.">
        <title>Enigmatic, ultrasmall, uncultivated Archaea.</title>
        <authorList>
            <person name="Baker B.J."/>
            <person name="Comolli L.R."/>
            <person name="Dick G.J."/>
            <person name="Hauser L.J."/>
            <person name="Hyatt D."/>
            <person name="Dill B.D."/>
            <person name="Land M.L."/>
            <person name="Verberkmoes N.C."/>
            <person name="Hettich R.L."/>
            <person name="Banfield J.F."/>
        </authorList>
    </citation>
    <scope>NUCLEOTIDE SEQUENCE [LARGE SCALE GENOMIC DNA]</scope>
</reference>
<evidence type="ECO:0000313" key="6">
    <source>
        <dbReference type="EMBL" id="EFD92848.1"/>
    </source>
</evidence>
<keyword evidence="3 4" id="KW-0687">Ribonucleoprotein</keyword>